<dbReference type="NCBIfam" id="NF003545">
    <property type="entry name" value="PRK05205.1-1"/>
    <property type="match status" value="1"/>
</dbReference>
<feature type="domain" description="Phosphoribosyltransferase" evidence="5">
    <location>
        <begin position="3"/>
        <end position="147"/>
    </location>
</feature>
<dbReference type="GO" id="GO:0004845">
    <property type="term" value="F:uracil phosphoribosyltransferase activity"/>
    <property type="evidence" value="ECO:0007669"/>
    <property type="project" value="UniProtKB-UniRule"/>
</dbReference>
<dbReference type="GO" id="GO:0006355">
    <property type="term" value="P:regulation of DNA-templated transcription"/>
    <property type="evidence" value="ECO:0007669"/>
    <property type="project" value="UniProtKB-UniRule"/>
</dbReference>
<dbReference type="InterPro" id="IPR050137">
    <property type="entry name" value="PyrR_bifunctional"/>
</dbReference>
<evidence type="ECO:0000256" key="4">
    <source>
        <dbReference type="HAMAP-Rule" id="MF_01219"/>
    </source>
</evidence>
<keyword evidence="4 6" id="KW-0808">Transferase</keyword>
<dbReference type="Pfam" id="PF00156">
    <property type="entry name" value="Pribosyltran"/>
    <property type="match status" value="1"/>
</dbReference>
<dbReference type="PANTHER" id="PTHR11608">
    <property type="entry name" value="BIFUNCTIONAL PROTEIN PYRR"/>
    <property type="match status" value="1"/>
</dbReference>
<comment type="function">
    <text evidence="4">Also displays a weak uracil phosphoribosyltransferase activity which is not physiologically significant.</text>
</comment>
<dbReference type="SUPFAM" id="SSF53271">
    <property type="entry name" value="PRTase-like"/>
    <property type="match status" value="1"/>
</dbReference>
<organism evidence="6">
    <name type="scientific">candidate division WOR-3 bacterium</name>
    <dbReference type="NCBI Taxonomy" id="2052148"/>
    <lineage>
        <taxon>Bacteria</taxon>
        <taxon>Bacteria division WOR-3</taxon>
    </lineage>
</organism>
<name>A0A7C4UHA5_UNCW3</name>
<accession>A0A7C4UHA5</accession>
<sequence>MKKKILDKQELGKIIEEISENLFSYFNGKFEEICVIGIKNRGDIIAKRIIEKLEKKGKFKILFGAIDITLYRDDLSSIGPKPLVGTTEIDFQIDGKTVLLVDDVLFTGRTIRAAIDEIIDFGRPKRIFLLVLIDRGGRELPICPDFVGKRIDCEEGENVAVCIDEIDGEEGVYILNNRKDL</sequence>
<comment type="similarity">
    <text evidence="1 4">Belongs to the purine/pyrimidine phosphoribosyltransferase family. PyrR subfamily.</text>
</comment>
<comment type="caution">
    <text evidence="6">The sequence shown here is derived from an EMBL/GenBank/DDBJ whole genome shotgun (WGS) entry which is preliminary data.</text>
</comment>
<keyword evidence="2 4" id="KW-0805">Transcription regulation</keyword>
<reference evidence="6" key="1">
    <citation type="journal article" date="2020" name="mSystems">
        <title>Genome- and Community-Level Interaction Insights into Carbon Utilization and Element Cycling Functions of Hydrothermarchaeota in Hydrothermal Sediment.</title>
        <authorList>
            <person name="Zhou Z."/>
            <person name="Liu Y."/>
            <person name="Xu W."/>
            <person name="Pan J."/>
            <person name="Luo Z.H."/>
            <person name="Li M."/>
        </authorList>
    </citation>
    <scope>NUCLEOTIDE SEQUENCE [LARGE SCALE GENOMIC DNA]</scope>
    <source>
        <strain evidence="6">SpSt-780</strain>
    </source>
</reference>
<comment type="catalytic activity">
    <reaction evidence="4">
        <text>UMP + diphosphate = 5-phospho-alpha-D-ribose 1-diphosphate + uracil</text>
        <dbReference type="Rhea" id="RHEA:13017"/>
        <dbReference type="ChEBI" id="CHEBI:17568"/>
        <dbReference type="ChEBI" id="CHEBI:33019"/>
        <dbReference type="ChEBI" id="CHEBI:57865"/>
        <dbReference type="ChEBI" id="CHEBI:58017"/>
        <dbReference type="EC" id="2.4.2.9"/>
    </reaction>
</comment>
<dbReference type="NCBIfam" id="NF003549">
    <property type="entry name" value="PRK05205.1-5"/>
    <property type="match status" value="1"/>
</dbReference>
<dbReference type="EC" id="2.4.2.9" evidence="4"/>
<protein>
    <recommendedName>
        <fullName evidence="4">Bifunctional protein PyrR</fullName>
    </recommendedName>
    <domain>
        <recommendedName>
            <fullName evidence="4">Pyrimidine operon regulatory protein</fullName>
        </recommendedName>
    </domain>
    <domain>
        <recommendedName>
            <fullName evidence="4">Uracil phosphoribosyltransferase</fullName>
            <shortName evidence="4">UPRTase</shortName>
            <ecNumber evidence="4">2.4.2.9</ecNumber>
        </recommendedName>
    </domain>
</protein>
<evidence type="ECO:0000256" key="3">
    <source>
        <dbReference type="ARBA" id="ARBA00023163"/>
    </source>
</evidence>
<feature type="short sequence motif" description="PRPP-binding" evidence="4">
    <location>
        <begin position="98"/>
        <end position="110"/>
    </location>
</feature>
<evidence type="ECO:0000313" key="6">
    <source>
        <dbReference type="EMBL" id="HGW92398.1"/>
    </source>
</evidence>
<evidence type="ECO:0000256" key="1">
    <source>
        <dbReference type="ARBA" id="ARBA00005565"/>
    </source>
</evidence>
<keyword evidence="3 4" id="KW-0804">Transcription</keyword>
<dbReference type="InterPro" id="IPR000836">
    <property type="entry name" value="PRTase_dom"/>
</dbReference>
<comment type="function">
    <text evidence="4">Regulates the transcription of the pyrimidine nucleotide (pyr) operon in response to exogenous pyrimidines.</text>
</comment>
<evidence type="ECO:0000259" key="5">
    <source>
        <dbReference type="Pfam" id="PF00156"/>
    </source>
</evidence>
<keyword evidence="4 6" id="KW-0328">Glycosyltransferase</keyword>
<dbReference type="InterPro" id="IPR029057">
    <property type="entry name" value="PRTase-like"/>
</dbReference>
<dbReference type="Gene3D" id="3.40.50.2020">
    <property type="match status" value="1"/>
</dbReference>
<dbReference type="FunFam" id="3.40.50.2020:FF:000020">
    <property type="entry name" value="Bifunctional protein PyrR"/>
    <property type="match status" value="1"/>
</dbReference>
<proteinExistence type="inferred from homology"/>
<gene>
    <name evidence="4 6" type="primary">pyrR</name>
    <name evidence="6" type="ORF">ENV67_07665</name>
</gene>
<evidence type="ECO:0000256" key="2">
    <source>
        <dbReference type="ARBA" id="ARBA00023015"/>
    </source>
</evidence>
<dbReference type="PANTHER" id="PTHR11608:SF0">
    <property type="entry name" value="BIFUNCTIONAL PROTEIN PYRR"/>
    <property type="match status" value="1"/>
</dbReference>
<dbReference type="InterPro" id="IPR023050">
    <property type="entry name" value="PyrR"/>
</dbReference>
<dbReference type="EMBL" id="DTHG01000095">
    <property type="protein sequence ID" value="HGW92398.1"/>
    <property type="molecule type" value="Genomic_DNA"/>
</dbReference>
<dbReference type="AlphaFoldDB" id="A0A7C4UHA5"/>
<dbReference type="CDD" id="cd06223">
    <property type="entry name" value="PRTases_typeI"/>
    <property type="match status" value="1"/>
</dbReference>
<dbReference type="HAMAP" id="MF_01219">
    <property type="entry name" value="PyrR"/>
    <property type="match status" value="1"/>
</dbReference>